<dbReference type="InterPro" id="IPR037914">
    <property type="entry name" value="SpoVT-AbrB_sf"/>
</dbReference>
<dbReference type="Pfam" id="PF04014">
    <property type="entry name" value="MazE_antitoxin"/>
    <property type="match status" value="1"/>
</dbReference>
<dbReference type="PROSITE" id="PS51740">
    <property type="entry name" value="SPOVT_ABRB"/>
    <property type="match status" value="1"/>
</dbReference>
<dbReference type="EMBL" id="CP146016">
    <property type="protein sequence ID" value="WWQ59388.1"/>
    <property type="molecule type" value="Genomic_DNA"/>
</dbReference>
<dbReference type="GO" id="GO:0003677">
    <property type="term" value="F:DNA binding"/>
    <property type="evidence" value="ECO:0007669"/>
    <property type="project" value="UniProtKB-KW"/>
</dbReference>
<name>A0AAX4KZJ3_9CREN</name>
<feature type="domain" description="SpoVT-AbrB" evidence="1">
    <location>
        <begin position="2"/>
        <end position="30"/>
    </location>
</feature>
<keyword evidence="2" id="KW-0238">DNA-binding</keyword>
<proteinExistence type="predicted"/>
<accession>A0AAX4KZJ3</accession>
<dbReference type="Proteomes" id="UP001432202">
    <property type="component" value="Chromosome"/>
</dbReference>
<keyword evidence="3" id="KW-1185">Reference proteome</keyword>
<dbReference type="AlphaFoldDB" id="A0AAX4KZJ3"/>
<organism evidence="2 3">
    <name type="scientific">Sulfolobus tengchongensis</name>
    <dbReference type="NCBI Taxonomy" id="207809"/>
    <lineage>
        <taxon>Archaea</taxon>
        <taxon>Thermoproteota</taxon>
        <taxon>Thermoprotei</taxon>
        <taxon>Sulfolobales</taxon>
        <taxon>Sulfolobaceae</taxon>
        <taxon>Sulfolobus</taxon>
    </lineage>
</organism>
<dbReference type="Gene3D" id="2.10.260.10">
    <property type="match status" value="1"/>
</dbReference>
<evidence type="ECO:0000313" key="3">
    <source>
        <dbReference type="Proteomes" id="UP001432202"/>
    </source>
</evidence>
<dbReference type="InterPro" id="IPR007159">
    <property type="entry name" value="SpoVT-AbrB_dom"/>
</dbReference>
<evidence type="ECO:0000313" key="2">
    <source>
        <dbReference type="EMBL" id="WWQ59388.1"/>
    </source>
</evidence>
<dbReference type="RefSeq" id="WP_338598516.1">
    <property type="nucleotide sequence ID" value="NZ_CP146016.1"/>
</dbReference>
<gene>
    <name evidence="2" type="ORF">V6M85_07720</name>
</gene>
<dbReference type="GeneID" id="89336646"/>
<evidence type="ECO:0000259" key="1">
    <source>
        <dbReference type="PROSITE" id="PS51740"/>
    </source>
</evidence>
<sequence length="30" mass="3463">MKAFTKVTRNYQITIPAEIREKLGIKKAIT</sequence>
<dbReference type="NCBIfam" id="TIGR01439">
    <property type="entry name" value="lp_hng_hel_AbrB"/>
    <property type="match status" value="1"/>
</dbReference>
<reference evidence="2 3" key="1">
    <citation type="submission" date="2024-02" db="EMBL/GenBank/DDBJ databases">
        <title>STSV induces naive adaptation in Sulfolobus.</title>
        <authorList>
            <person name="Xiang X."/>
            <person name="Song M."/>
        </authorList>
    </citation>
    <scope>NUCLEOTIDE SEQUENCE [LARGE SCALE GENOMIC DNA]</scope>
    <source>
        <strain evidence="2 3">RT2</strain>
    </source>
</reference>
<protein>
    <submittedName>
        <fullName evidence="2">AbrB/MazE/SpoVT family DNA-binding domain-containing protein</fullName>
    </submittedName>
</protein>
<dbReference type="SUPFAM" id="SSF89447">
    <property type="entry name" value="AbrB/MazE/MraZ-like"/>
    <property type="match status" value="1"/>
</dbReference>